<reference evidence="3" key="1">
    <citation type="submission" date="2017-09" db="EMBL/GenBank/DDBJ databases">
        <title>Metaegenomics of thermophilic ammonia-oxidizing enrichment culture.</title>
        <authorList>
            <person name="Kato S."/>
            <person name="Suzuki K."/>
        </authorList>
    </citation>
    <scope>NUCLEOTIDE SEQUENCE [LARGE SCALE GENOMIC DNA]</scope>
</reference>
<feature type="domain" description="MucB/RseB N-terminal" evidence="1">
    <location>
        <begin position="121"/>
        <end position="193"/>
    </location>
</feature>
<accession>A0A2H5XAU9</accession>
<proteinExistence type="predicted"/>
<dbReference type="Proteomes" id="UP000236173">
    <property type="component" value="Unassembled WGS sequence"/>
</dbReference>
<comment type="caution">
    <text evidence="2">The sequence shown here is derived from an EMBL/GenBank/DDBJ whole genome shotgun (WGS) entry which is preliminary data.</text>
</comment>
<dbReference type="InterPro" id="IPR033434">
    <property type="entry name" value="MucB/RseB_N"/>
</dbReference>
<dbReference type="GO" id="GO:0032885">
    <property type="term" value="P:regulation of polysaccharide biosynthetic process"/>
    <property type="evidence" value="ECO:0007669"/>
    <property type="project" value="TreeGrafter"/>
</dbReference>
<dbReference type="EMBL" id="BEHT01000008">
    <property type="protein sequence ID" value="GBC98295.1"/>
    <property type="molecule type" value="Genomic_DNA"/>
</dbReference>
<dbReference type="GO" id="GO:0045152">
    <property type="term" value="F:antisigma factor binding"/>
    <property type="evidence" value="ECO:0007669"/>
    <property type="project" value="TreeGrafter"/>
</dbReference>
<protein>
    <recommendedName>
        <fullName evidence="1">MucB/RseB N-terminal domain-containing protein</fullName>
    </recommendedName>
</protein>
<evidence type="ECO:0000259" key="1">
    <source>
        <dbReference type="Pfam" id="PF03888"/>
    </source>
</evidence>
<name>A0A2H5XAU9_9BACT</name>
<organism evidence="2 3">
    <name type="scientific">Candidatus Fervidibacter japonicus</name>
    <dbReference type="NCBI Taxonomy" id="2035412"/>
    <lineage>
        <taxon>Bacteria</taxon>
        <taxon>Candidatus Fervidibacterota</taxon>
        <taxon>Candidatus Fervidibacter</taxon>
    </lineage>
</organism>
<dbReference type="PANTHER" id="PTHR38782">
    <property type="match status" value="1"/>
</dbReference>
<sequence>MKWRRFALASAVLALLVAAGWWGQVQRNRAAAWALVHKALEFHRRWVAGGAVQWSVRLPDGRWLTQTAQISLTRRALQVRAAGVDLICQLPECRVAVRAPSQLHVAAEEANQLLNAARRWALLRCNYRAEPAGTISVAGRFCQLVRLIPRRREAFERRFAIDPETGMILRQEVIDRDGTVLSSVQWRKVQEQRRQPHPAVAASQRVTRLPRWAATLPYGFVVAQVLRSRCTCCPCGMAAQVIHATDGAADVAIYLLEHPQRQRGCPYCRLPRRTPYYTRIGALTTVAVGEPQPIVVIGDAPAHTLMAIADIVLRKGR</sequence>
<evidence type="ECO:0000313" key="3">
    <source>
        <dbReference type="Proteomes" id="UP000236173"/>
    </source>
</evidence>
<evidence type="ECO:0000313" key="2">
    <source>
        <dbReference type="EMBL" id="GBC98295.1"/>
    </source>
</evidence>
<dbReference type="InterPro" id="IPR005588">
    <property type="entry name" value="MucB_RseB"/>
</dbReference>
<gene>
    <name evidence="2" type="ORF">HRbin17_00797</name>
</gene>
<dbReference type="AlphaFoldDB" id="A0A2H5XAU9"/>
<dbReference type="PANTHER" id="PTHR38782:SF1">
    <property type="entry name" value="SIGMA-E FACTOR REGULATORY PROTEIN RSEB"/>
    <property type="match status" value="1"/>
</dbReference>
<dbReference type="Gene3D" id="2.50.20.10">
    <property type="entry name" value="Lipoprotein localisation LolA/LolB/LppX"/>
    <property type="match status" value="1"/>
</dbReference>
<dbReference type="GO" id="GO:0030288">
    <property type="term" value="C:outer membrane-bounded periplasmic space"/>
    <property type="evidence" value="ECO:0007669"/>
    <property type="project" value="TreeGrafter"/>
</dbReference>
<dbReference type="Pfam" id="PF03888">
    <property type="entry name" value="MucB_RseB"/>
    <property type="match status" value="1"/>
</dbReference>